<reference evidence="1 2" key="1">
    <citation type="journal article" date="2019" name="Emerg. Microbes Infect.">
        <title>Comprehensive subspecies identification of 175 nontuberculous mycobacteria species based on 7547 genomic profiles.</title>
        <authorList>
            <person name="Matsumoto Y."/>
            <person name="Kinjo T."/>
            <person name="Motooka D."/>
            <person name="Nabeya D."/>
            <person name="Jung N."/>
            <person name="Uechi K."/>
            <person name="Horii T."/>
            <person name="Iida T."/>
            <person name="Fujita J."/>
            <person name="Nakamura S."/>
        </authorList>
    </citation>
    <scope>NUCLEOTIDE SEQUENCE [LARGE SCALE GENOMIC DNA]</scope>
    <source>
        <strain evidence="1 2">JCM 6396</strain>
    </source>
</reference>
<evidence type="ECO:0000313" key="2">
    <source>
        <dbReference type="Proteomes" id="UP000467006"/>
    </source>
</evidence>
<evidence type="ECO:0000313" key="1">
    <source>
        <dbReference type="EMBL" id="BBX18215.1"/>
    </source>
</evidence>
<name>A0A7I7K2D8_9MYCO</name>
<protein>
    <submittedName>
        <fullName evidence="1">Uncharacterized protein</fullName>
    </submittedName>
</protein>
<dbReference type="KEGG" id="mdu:MDUV_30750"/>
<dbReference type="Proteomes" id="UP000467006">
    <property type="component" value="Chromosome"/>
</dbReference>
<organism evidence="1 2">
    <name type="scientific">Mycolicibacterium duvalii</name>
    <dbReference type="NCBI Taxonomy" id="39688"/>
    <lineage>
        <taxon>Bacteria</taxon>
        <taxon>Bacillati</taxon>
        <taxon>Actinomycetota</taxon>
        <taxon>Actinomycetes</taxon>
        <taxon>Mycobacteriales</taxon>
        <taxon>Mycobacteriaceae</taxon>
        <taxon>Mycolicibacterium</taxon>
    </lineage>
</organism>
<sequence>MFATLEVFDKQAGAVAADVQRQTHRCELVGEFGEDAASGWGVHSLSSTAYNCQKQWKYVQWPYAPRTSAGWCELLSTCEHIVCATMVRQAP</sequence>
<accession>A0A7I7K2D8</accession>
<gene>
    <name evidence="1" type="ORF">MDUV_30750</name>
</gene>
<dbReference type="AlphaFoldDB" id="A0A7I7K2D8"/>
<keyword evidence="2" id="KW-1185">Reference proteome</keyword>
<proteinExistence type="predicted"/>
<dbReference type="EMBL" id="AP022563">
    <property type="protein sequence ID" value="BBX18215.1"/>
    <property type="molecule type" value="Genomic_DNA"/>
</dbReference>